<gene>
    <name evidence="7" type="ORF">HH800_12595</name>
</gene>
<comment type="pathway">
    <text evidence="5">Amino-acid biosynthesis.</text>
</comment>
<organism evidence="7 8">
    <name type="scientific">Sphingobium yanoikuyae</name>
    <name type="common">Sphingomonas yanoikuyae</name>
    <dbReference type="NCBI Taxonomy" id="13690"/>
    <lineage>
        <taxon>Bacteria</taxon>
        <taxon>Pseudomonadati</taxon>
        <taxon>Pseudomonadota</taxon>
        <taxon>Alphaproteobacteria</taxon>
        <taxon>Sphingomonadales</taxon>
        <taxon>Sphingomonadaceae</taxon>
        <taxon>Sphingobium</taxon>
    </lineage>
</organism>
<dbReference type="InterPro" id="IPR004839">
    <property type="entry name" value="Aminotransferase_I/II_large"/>
</dbReference>
<keyword evidence="2 7" id="KW-0032">Aminotransferase</keyword>
<evidence type="ECO:0000256" key="5">
    <source>
        <dbReference type="ARBA" id="ARBA00029440"/>
    </source>
</evidence>
<keyword evidence="3 7" id="KW-0808">Transferase</keyword>
<dbReference type="GO" id="GO:0008483">
    <property type="term" value="F:transaminase activity"/>
    <property type="evidence" value="ECO:0007669"/>
    <property type="project" value="UniProtKB-KW"/>
</dbReference>
<dbReference type="AlphaFoldDB" id="A0A6M4G6Q4"/>
<dbReference type="EMBL" id="CP053021">
    <property type="protein sequence ID" value="QJR02938.1"/>
    <property type="molecule type" value="Genomic_DNA"/>
</dbReference>
<evidence type="ECO:0000256" key="1">
    <source>
        <dbReference type="ARBA" id="ARBA00007970"/>
    </source>
</evidence>
<evidence type="ECO:0000256" key="3">
    <source>
        <dbReference type="ARBA" id="ARBA00022679"/>
    </source>
</evidence>
<evidence type="ECO:0000313" key="7">
    <source>
        <dbReference type="EMBL" id="QJR02938.1"/>
    </source>
</evidence>
<reference evidence="7 8" key="1">
    <citation type="submission" date="2020-04" db="EMBL/GenBank/DDBJ databases">
        <title>The Whole Genome Analysis of High salt-tolerant Sphingobium yanoikuyae YC-XJ2 with Aryl organophosphorus flame retardants (aryl-OPFRs)-degrading capacity and characteristics of Related phosphotriesterase.</title>
        <authorList>
            <person name="Li X."/>
        </authorList>
    </citation>
    <scope>NUCLEOTIDE SEQUENCE [LARGE SCALE GENOMIC DNA]</scope>
    <source>
        <strain evidence="7 8">YC-XJ2</strain>
    </source>
</reference>
<comment type="similarity">
    <text evidence="1">Belongs to the class-II pyridoxal-phosphate-dependent aminotransferase family. Histidinol-phosphate aminotransferase subfamily.</text>
</comment>
<evidence type="ECO:0000256" key="4">
    <source>
        <dbReference type="ARBA" id="ARBA00022898"/>
    </source>
</evidence>
<name>A0A6M4G6Q4_SPHYA</name>
<dbReference type="InterPro" id="IPR050106">
    <property type="entry name" value="HistidinolP_aminotransfase"/>
</dbReference>
<accession>A0A6M4G6Q4</accession>
<keyword evidence="4" id="KW-0663">Pyridoxal phosphate</keyword>
<protein>
    <submittedName>
        <fullName evidence="7">Aminotransferase class I/II-fold pyridoxal phosphate-dependent enzyme</fullName>
    </submittedName>
</protein>
<dbReference type="CDD" id="cd00609">
    <property type="entry name" value="AAT_like"/>
    <property type="match status" value="1"/>
</dbReference>
<dbReference type="InterPro" id="IPR015424">
    <property type="entry name" value="PyrdxlP-dep_Trfase"/>
</dbReference>
<dbReference type="PANTHER" id="PTHR43643">
    <property type="entry name" value="HISTIDINOL-PHOSPHATE AMINOTRANSFERASE 2"/>
    <property type="match status" value="1"/>
</dbReference>
<dbReference type="Proteomes" id="UP000502611">
    <property type="component" value="Chromosome"/>
</dbReference>
<sequence>MRRPVSATASGRRSGRLPTLVDAHFNRALQINHGAIGRYGRRRSGGWHSDRWHRIGRLNGNECWVGPFDPGVQAAASKLTLCNFYRPNDEYPEFLSAVAEIERVPLETVLPWPGSSDPLSRAVVTFCSPTRGIVTANPGFELPWWTADWVGAKISKVPLTSDYRHDVKAMLAADPNAGLTGTNTPLEDIEWLLSNKPAGSIVLVDEAYIHFSNAKPASYLVAQGKDVLVLRTFSKLFGMASMRMGISMAPKALHDKMMRYDGRQQSGTLPLPSLACATASLKQPALIAQRKAEMIAARNATFDHLQNKRLSYIPSDANMFMVDWKRPAKDVVALFEQNDVAIGRSWDIWPTISRITVGSAANMEKFCSVVDKII</sequence>
<dbReference type="PANTHER" id="PTHR43643:SF3">
    <property type="entry name" value="HISTIDINOL-PHOSPHATE AMINOTRANSFERASE"/>
    <property type="match status" value="1"/>
</dbReference>
<dbReference type="Pfam" id="PF00155">
    <property type="entry name" value="Aminotran_1_2"/>
    <property type="match status" value="1"/>
</dbReference>
<dbReference type="InterPro" id="IPR015422">
    <property type="entry name" value="PyrdxlP-dep_Trfase_small"/>
</dbReference>
<dbReference type="SUPFAM" id="SSF53383">
    <property type="entry name" value="PLP-dependent transferases"/>
    <property type="match status" value="1"/>
</dbReference>
<evidence type="ECO:0000259" key="6">
    <source>
        <dbReference type="Pfam" id="PF00155"/>
    </source>
</evidence>
<dbReference type="GO" id="GO:0030170">
    <property type="term" value="F:pyridoxal phosphate binding"/>
    <property type="evidence" value="ECO:0007669"/>
    <property type="project" value="InterPro"/>
</dbReference>
<dbReference type="InterPro" id="IPR015421">
    <property type="entry name" value="PyrdxlP-dep_Trfase_major"/>
</dbReference>
<dbReference type="Gene3D" id="3.40.640.10">
    <property type="entry name" value="Type I PLP-dependent aspartate aminotransferase-like (Major domain)"/>
    <property type="match status" value="1"/>
</dbReference>
<evidence type="ECO:0000256" key="2">
    <source>
        <dbReference type="ARBA" id="ARBA00022576"/>
    </source>
</evidence>
<dbReference type="Gene3D" id="3.90.1150.10">
    <property type="entry name" value="Aspartate Aminotransferase, domain 1"/>
    <property type="match status" value="1"/>
</dbReference>
<proteinExistence type="inferred from homology"/>
<feature type="domain" description="Aminotransferase class I/classII large" evidence="6">
    <location>
        <begin position="73"/>
        <end position="369"/>
    </location>
</feature>
<evidence type="ECO:0000313" key="8">
    <source>
        <dbReference type="Proteomes" id="UP000502611"/>
    </source>
</evidence>